<keyword evidence="14" id="KW-1185">Reference proteome</keyword>
<proteinExistence type="inferred from homology"/>
<evidence type="ECO:0000256" key="3">
    <source>
        <dbReference type="ARBA" id="ARBA00022448"/>
    </source>
</evidence>
<feature type="transmembrane region" description="Helical" evidence="12">
    <location>
        <begin position="7"/>
        <end position="29"/>
    </location>
</feature>
<sequence length="99" mass="10739">MSVETDIINYSCVALLLLICIGIGIYHGFRGKNNQTPEEYLLGNRSMGLVPVAISIFVTFQSAISLMGIPAEMYLYGTMQVYMQVGMTLSLVAALIIAA</sequence>
<dbReference type="Pfam" id="PF00474">
    <property type="entry name" value="SSF"/>
    <property type="match status" value="1"/>
</dbReference>
<dbReference type="EMBL" id="JARBDR010000657">
    <property type="protein sequence ID" value="KAJ8308218.1"/>
    <property type="molecule type" value="Genomic_DNA"/>
</dbReference>
<evidence type="ECO:0000256" key="12">
    <source>
        <dbReference type="SAM" id="Phobius"/>
    </source>
</evidence>
<evidence type="ECO:0000256" key="6">
    <source>
        <dbReference type="ARBA" id="ARBA00022989"/>
    </source>
</evidence>
<keyword evidence="5 12" id="KW-0812">Transmembrane</keyword>
<dbReference type="PANTHER" id="PTHR42985:SF40">
    <property type="entry name" value="LD47995P-RELATED"/>
    <property type="match status" value="1"/>
</dbReference>
<keyword evidence="8" id="KW-0406">Ion transport</keyword>
<evidence type="ECO:0008006" key="15">
    <source>
        <dbReference type="Google" id="ProtNLM"/>
    </source>
</evidence>
<evidence type="ECO:0000256" key="9">
    <source>
        <dbReference type="ARBA" id="ARBA00023136"/>
    </source>
</evidence>
<evidence type="ECO:0000256" key="1">
    <source>
        <dbReference type="ARBA" id="ARBA00004651"/>
    </source>
</evidence>
<dbReference type="Proteomes" id="UP001217089">
    <property type="component" value="Unassembled WGS sequence"/>
</dbReference>
<organism evidence="13 14">
    <name type="scientific">Tegillarca granosa</name>
    <name type="common">Malaysian cockle</name>
    <name type="synonym">Anadara granosa</name>
    <dbReference type="NCBI Taxonomy" id="220873"/>
    <lineage>
        <taxon>Eukaryota</taxon>
        <taxon>Metazoa</taxon>
        <taxon>Spiralia</taxon>
        <taxon>Lophotrochozoa</taxon>
        <taxon>Mollusca</taxon>
        <taxon>Bivalvia</taxon>
        <taxon>Autobranchia</taxon>
        <taxon>Pteriomorphia</taxon>
        <taxon>Arcoida</taxon>
        <taxon>Arcoidea</taxon>
        <taxon>Arcidae</taxon>
        <taxon>Tegillarca</taxon>
    </lineage>
</organism>
<keyword evidence="7" id="KW-0915">Sodium</keyword>
<name>A0ABQ9EY64_TEGGR</name>
<evidence type="ECO:0000256" key="2">
    <source>
        <dbReference type="ARBA" id="ARBA00006434"/>
    </source>
</evidence>
<dbReference type="InterPro" id="IPR038377">
    <property type="entry name" value="Na/Glc_symporter_sf"/>
</dbReference>
<gene>
    <name evidence="13" type="ORF">KUTeg_013092</name>
</gene>
<keyword evidence="10" id="KW-0739">Sodium transport</keyword>
<dbReference type="InterPro" id="IPR001734">
    <property type="entry name" value="Na/solute_symporter"/>
</dbReference>
<dbReference type="InterPro" id="IPR051163">
    <property type="entry name" value="Sodium:Solute_Symporter_SSF"/>
</dbReference>
<feature type="transmembrane region" description="Helical" evidence="12">
    <location>
        <begin position="81"/>
        <end position="98"/>
    </location>
</feature>
<keyword evidence="4" id="KW-1003">Cell membrane</keyword>
<reference evidence="13 14" key="1">
    <citation type="submission" date="2022-12" db="EMBL/GenBank/DDBJ databases">
        <title>Chromosome-level genome of Tegillarca granosa.</title>
        <authorList>
            <person name="Kim J."/>
        </authorList>
    </citation>
    <scope>NUCLEOTIDE SEQUENCE [LARGE SCALE GENOMIC DNA]</scope>
    <source>
        <strain evidence="13">Teg-2019</strain>
        <tissue evidence="13">Adductor muscle</tissue>
    </source>
</reference>
<evidence type="ECO:0000256" key="8">
    <source>
        <dbReference type="ARBA" id="ARBA00023065"/>
    </source>
</evidence>
<evidence type="ECO:0000256" key="7">
    <source>
        <dbReference type="ARBA" id="ARBA00023053"/>
    </source>
</evidence>
<feature type="transmembrane region" description="Helical" evidence="12">
    <location>
        <begin position="49"/>
        <end position="69"/>
    </location>
</feature>
<evidence type="ECO:0000313" key="14">
    <source>
        <dbReference type="Proteomes" id="UP001217089"/>
    </source>
</evidence>
<comment type="similarity">
    <text evidence="2 11">Belongs to the sodium:solute symporter (SSF) (TC 2.A.21) family.</text>
</comment>
<comment type="caution">
    <text evidence="13">The sequence shown here is derived from an EMBL/GenBank/DDBJ whole genome shotgun (WGS) entry which is preliminary data.</text>
</comment>
<protein>
    <recommendedName>
        <fullName evidence="15">Sodium-dependent multivitamin transporter</fullName>
    </recommendedName>
</protein>
<evidence type="ECO:0000256" key="5">
    <source>
        <dbReference type="ARBA" id="ARBA00022692"/>
    </source>
</evidence>
<dbReference type="Gene3D" id="1.20.1730.10">
    <property type="entry name" value="Sodium/glucose cotransporter"/>
    <property type="match status" value="1"/>
</dbReference>
<keyword evidence="6 12" id="KW-1133">Transmembrane helix</keyword>
<keyword evidence="9 12" id="KW-0472">Membrane</keyword>
<accession>A0ABQ9EY64</accession>
<evidence type="ECO:0000256" key="11">
    <source>
        <dbReference type="RuleBase" id="RU362091"/>
    </source>
</evidence>
<evidence type="ECO:0000313" key="13">
    <source>
        <dbReference type="EMBL" id="KAJ8308218.1"/>
    </source>
</evidence>
<evidence type="ECO:0000256" key="4">
    <source>
        <dbReference type="ARBA" id="ARBA00022475"/>
    </source>
</evidence>
<keyword evidence="3" id="KW-0813">Transport</keyword>
<comment type="subcellular location">
    <subcellularLocation>
        <location evidence="1">Cell membrane</location>
        <topology evidence="1">Multi-pass membrane protein</topology>
    </subcellularLocation>
</comment>
<evidence type="ECO:0000256" key="10">
    <source>
        <dbReference type="ARBA" id="ARBA00023201"/>
    </source>
</evidence>
<dbReference type="PANTHER" id="PTHR42985">
    <property type="entry name" value="SODIUM-COUPLED MONOCARBOXYLATE TRANSPORTER"/>
    <property type="match status" value="1"/>
</dbReference>
<dbReference type="PROSITE" id="PS50283">
    <property type="entry name" value="NA_SOLUT_SYMP_3"/>
    <property type="match status" value="1"/>
</dbReference>